<reference evidence="2 3" key="1">
    <citation type="submission" date="2023-08" db="EMBL/GenBank/DDBJ databases">
        <title>A Necator americanus chromosomal reference genome.</title>
        <authorList>
            <person name="Ilik V."/>
            <person name="Petrzelkova K.J."/>
            <person name="Pardy F."/>
            <person name="Fuh T."/>
            <person name="Niatou-Singa F.S."/>
            <person name="Gouil Q."/>
            <person name="Baker L."/>
            <person name="Ritchie M.E."/>
            <person name="Jex A.R."/>
            <person name="Gazzola D."/>
            <person name="Li H."/>
            <person name="Toshio Fujiwara R."/>
            <person name="Zhan B."/>
            <person name="Aroian R.V."/>
            <person name="Pafco B."/>
            <person name="Schwarz E.M."/>
        </authorList>
    </citation>
    <scope>NUCLEOTIDE SEQUENCE [LARGE SCALE GENOMIC DNA]</scope>
    <source>
        <strain evidence="2 3">Aroian</strain>
        <tissue evidence="2">Whole animal</tissue>
    </source>
</reference>
<keyword evidence="1" id="KW-1133">Transmembrane helix</keyword>
<dbReference type="EMBL" id="JAVFWL010000005">
    <property type="protein sequence ID" value="KAK6756480.1"/>
    <property type="molecule type" value="Genomic_DNA"/>
</dbReference>
<sequence>MTQSWAQNEMKRKQQRLKWRAVKMRLLLFLLFTVVTFATVYSQFFGYPYYGYGYGMYPGMSPWGYGYGYGYRRNPIIGAVTGSLVGGLMGFRRVGQSRKYGGVEEVSMQPCVLGLLQYILDALIRTQASRLLLPNSGHGSSNGDVEQCSEKTTQGDIYWTLHI</sequence>
<gene>
    <name evidence="2" type="primary">Necator_chrV.g19516</name>
    <name evidence="2" type="ORF">RB195_014724</name>
</gene>
<comment type="caution">
    <text evidence="2">The sequence shown here is derived from an EMBL/GenBank/DDBJ whole genome shotgun (WGS) entry which is preliminary data.</text>
</comment>
<evidence type="ECO:0000313" key="3">
    <source>
        <dbReference type="Proteomes" id="UP001303046"/>
    </source>
</evidence>
<accession>A0ABR1E2L4</accession>
<organism evidence="2 3">
    <name type="scientific">Necator americanus</name>
    <name type="common">Human hookworm</name>
    <dbReference type="NCBI Taxonomy" id="51031"/>
    <lineage>
        <taxon>Eukaryota</taxon>
        <taxon>Metazoa</taxon>
        <taxon>Ecdysozoa</taxon>
        <taxon>Nematoda</taxon>
        <taxon>Chromadorea</taxon>
        <taxon>Rhabditida</taxon>
        <taxon>Rhabditina</taxon>
        <taxon>Rhabditomorpha</taxon>
        <taxon>Strongyloidea</taxon>
        <taxon>Ancylostomatidae</taxon>
        <taxon>Bunostominae</taxon>
        <taxon>Necator</taxon>
    </lineage>
</organism>
<evidence type="ECO:0008006" key="4">
    <source>
        <dbReference type="Google" id="ProtNLM"/>
    </source>
</evidence>
<name>A0ABR1E2L4_NECAM</name>
<keyword evidence="1" id="KW-0472">Membrane</keyword>
<evidence type="ECO:0000256" key="1">
    <source>
        <dbReference type="SAM" id="Phobius"/>
    </source>
</evidence>
<feature type="transmembrane region" description="Helical" evidence="1">
    <location>
        <begin position="75"/>
        <end position="91"/>
    </location>
</feature>
<dbReference type="Proteomes" id="UP001303046">
    <property type="component" value="Unassembled WGS sequence"/>
</dbReference>
<proteinExistence type="predicted"/>
<keyword evidence="1" id="KW-0812">Transmembrane</keyword>
<evidence type="ECO:0000313" key="2">
    <source>
        <dbReference type="EMBL" id="KAK6756480.1"/>
    </source>
</evidence>
<keyword evidence="3" id="KW-1185">Reference proteome</keyword>
<protein>
    <recommendedName>
        <fullName evidence="4">Glycine zipper 2TM domain-containing protein</fullName>
    </recommendedName>
</protein>